<dbReference type="EMBL" id="HBUF01162727">
    <property type="protein sequence ID" value="CAG6650512.1"/>
    <property type="molecule type" value="Transcribed_RNA"/>
</dbReference>
<reference evidence="2" key="1">
    <citation type="submission" date="2021-05" db="EMBL/GenBank/DDBJ databases">
        <authorList>
            <person name="Alioto T."/>
            <person name="Alioto T."/>
            <person name="Gomez Garrido J."/>
        </authorList>
    </citation>
    <scope>NUCLEOTIDE SEQUENCE</scope>
</reference>
<organism evidence="2">
    <name type="scientific">Cacopsylla melanoneura</name>
    <dbReference type="NCBI Taxonomy" id="428564"/>
    <lineage>
        <taxon>Eukaryota</taxon>
        <taxon>Metazoa</taxon>
        <taxon>Ecdysozoa</taxon>
        <taxon>Arthropoda</taxon>
        <taxon>Hexapoda</taxon>
        <taxon>Insecta</taxon>
        <taxon>Pterygota</taxon>
        <taxon>Neoptera</taxon>
        <taxon>Paraneoptera</taxon>
        <taxon>Hemiptera</taxon>
        <taxon>Sternorrhyncha</taxon>
        <taxon>Psylloidea</taxon>
        <taxon>Psyllidae</taxon>
        <taxon>Psyllinae</taxon>
        <taxon>Cacopsylla</taxon>
    </lineage>
</organism>
<accession>A0A8D8RFW8</accession>
<name>A0A8D8RFW8_9HEMI</name>
<keyword evidence="1" id="KW-1133">Transmembrane helix</keyword>
<protein>
    <recommendedName>
        <fullName evidence="3">Transmembrane protein</fullName>
    </recommendedName>
</protein>
<evidence type="ECO:0000313" key="2">
    <source>
        <dbReference type="EMBL" id="CAG6650514.1"/>
    </source>
</evidence>
<dbReference type="EMBL" id="HBUF01162729">
    <property type="protein sequence ID" value="CAG6650514.1"/>
    <property type="molecule type" value="Transcribed_RNA"/>
</dbReference>
<proteinExistence type="predicted"/>
<dbReference type="EMBL" id="HBUF01162731">
    <property type="protein sequence ID" value="CAG6650516.1"/>
    <property type="molecule type" value="Transcribed_RNA"/>
</dbReference>
<sequence>MSNGNNVPRKYTTPILSVNLKSRRVRISAAVMVQYRSYALHLSALSEVLPILTLQHKIKIRGRKILILFSVGTISFSIFFSQKVHAKYHNICEIPCAFLSLKKKLPAALVGGLKTVF</sequence>
<keyword evidence="1" id="KW-0472">Membrane</keyword>
<keyword evidence="1" id="KW-0812">Transmembrane</keyword>
<feature type="transmembrane region" description="Helical" evidence="1">
    <location>
        <begin position="65"/>
        <end position="82"/>
    </location>
</feature>
<evidence type="ECO:0000256" key="1">
    <source>
        <dbReference type="SAM" id="Phobius"/>
    </source>
</evidence>
<dbReference type="AlphaFoldDB" id="A0A8D8RFW8"/>
<evidence type="ECO:0008006" key="3">
    <source>
        <dbReference type="Google" id="ProtNLM"/>
    </source>
</evidence>